<proteinExistence type="predicted"/>
<feature type="domain" description="CMP/dCMP-type deaminase" evidence="11">
    <location>
        <begin position="3"/>
        <end position="128"/>
    </location>
</feature>
<dbReference type="InterPro" id="IPR050765">
    <property type="entry name" value="Riboflavin_Biosynth_HTPR"/>
</dbReference>
<dbReference type="AlphaFoldDB" id="A0A100XZB0"/>
<dbReference type="CDD" id="cd01284">
    <property type="entry name" value="Riboflavin_deaminase-reductase"/>
    <property type="match status" value="1"/>
</dbReference>
<comment type="caution">
    <text evidence="12">The sequence shown here is derived from an EMBL/GenBank/DDBJ whole genome shotgun (WGS) entry which is preliminary data.</text>
</comment>
<keyword evidence="9" id="KW-0560">Oxidoreductase</keyword>
<dbReference type="SUPFAM" id="SSF53927">
    <property type="entry name" value="Cytidine deaminase-like"/>
    <property type="match status" value="1"/>
</dbReference>
<dbReference type="PIRSF" id="PIRSF006769">
    <property type="entry name" value="RibD"/>
    <property type="match status" value="1"/>
</dbReference>
<evidence type="ECO:0000256" key="2">
    <source>
        <dbReference type="ARBA" id="ARBA00004882"/>
    </source>
</evidence>
<evidence type="ECO:0000256" key="1">
    <source>
        <dbReference type="ARBA" id="ARBA00001947"/>
    </source>
</evidence>
<dbReference type="InterPro" id="IPR024072">
    <property type="entry name" value="DHFR-like_dom_sf"/>
</dbReference>
<dbReference type="InterPro" id="IPR002734">
    <property type="entry name" value="RibDG_C"/>
</dbReference>
<dbReference type="GO" id="GO:0008835">
    <property type="term" value="F:diaminohydroxyphosphoribosylaminopyrimidine deaminase activity"/>
    <property type="evidence" value="ECO:0007669"/>
    <property type="project" value="InterPro"/>
</dbReference>
<dbReference type="GO" id="GO:0008703">
    <property type="term" value="F:5-amino-6-(5-phosphoribosylamino)uracil reductase activity"/>
    <property type="evidence" value="ECO:0007669"/>
    <property type="project" value="InterPro"/>
</dbReference>
<evidence type="ECO:0000256" key="3">
    <source>
        <dbReference type="ARBA" id="ARBA00004910"/>
    </source>
</evidence>
<reference evidence="12 13" key="1">
    <citation type="submission" date="2015-10" db="EMBL/GenBank/DDBJ databases">
        <title>Draft genome sequence of Thermococcus celericrescens strain DSM 17994.</title>
        <authorList>
            <person name="Hong S.-J."/>
            <person name="Park C.-E."/>
            <person name="Shin J.-H."/>
        </authorList>
    </citation>
    <scope>NUCLEOTIDE SEQUENCE [LARGE SCALE GENOMIC DNA]</scope>
    <source>
        <strain evidence="12 13">DSM 17994</strain>
    </source>
</reference>
<evidence type="ECO:0000256" key="9">
    <source>
        <dbReference type="ARBA" id="ARBA00023002"/>
    </source>
</evidence>
<evidence type="ECO:0000256" key="10">
    <source>
        <dbReference type="ARBA" id="ARBA00023268"/>
    </source>
</evidence>
<dbReference type="Gene3D" id="3.40.430.10">
    <property type="entry name" value="Dihydrofolate Reductase, subunit A"/>
    <property type="match status" value="1"/>
</dbReference>
<gene>
    <name evidence="12" type="ORF">APY94_02450</name>
</gene>
<dbReference type="NCBIfam" id="TIGR00326">
    <property type="entry name" value="eubact_ribD"/>
    <property type="match status" value="1"/>
</dbReference>
<keyword evidence="4" id="KW-0686">Riboflavin biosynthesis</keyword>
<dbReference type="PROSITE" id="PS51747">
    <property type="entry name" value="CYT_DCMP_DEAMINASES_2"/>
    <property type="match status" value="1"/>
</dbReference>
<keyword evidence="8" id="KW-0521">NADP</keyword>
<comment type="pathway">
    <text evidence="3">Cofactor biosynthesis; riboflavin biosynthesis; 5-amino-6-(D-ribitylamino)uracil from GTP: step 3/4.</text>
</comment>
<dbReference type="InterPro" id="IPR016193">
    <property type="entry name" value="Cytidine_deaminase-like"/>
</dbReference>
<sequence length="360" mass="40106">MMEEDVRFMRIALGLARRGEGLVNPNPMVGAVVVKDDRIIGTGWHERFGGKHAEVNAIEDAKRKGHDVKGATMYVTLEPCSHWGKQPPCADRIIKEGISRVVIAVEDPNPLVSGRGIKKLRAAGIEVEVGLLGEEARKLNEVFIKYITTRIPFVSIKLALTLDGFIATESFSSQWITGEAARARVQELRKKHMAIMVGSGTVLRDNPRLNCRLDNCPEKVKVVLDRSGRVAEEVRRGRRFNLFEDGRAIFFTEKPEKFEGIAEAYPITEPEEILKKLGELGIDSVLIEGGRAACGFLPLADKFYLFYGPKLFGRGINPFECLKVETAERAFPLRIDSVEMLGDSVLVTAYPGGRDVQWNR</sequence>
<dbReference type="GO" id="GO:0009231">
    <property type="term" value="P:riboflavin biosynthetic process"/>
    <property type="evidence" value="ECO:0007669"/>
    <property type="project" value="UniProtKB-UniPathway"/>
</dbReference>
<comment type="cofactor">
    <cofactor evidence="1">
        <name>Zn(2+)</name>
        <dbReference type="ChEBI" id="CHEBI:29105"/>
    </cofactor>
</comment>
<keyword evidence="13" id="KW-1185">Reference proteome</keyword>
<dbReference type="UniPathway" id="UPA00275">
    <property type="reaction ID" value="UER00401"/>
</dbReference>
<dbReference type="InterPro" id="IPR016192">
    <property type="entry name" value="APOBEC/CMP_deaminase_Zn-bd"/>
</dbReference>
<dbReference type="Pfam" id="PF01872">
    <property type="entry name" value="RibD_C"/>
    <property type="match status" value="1"/>
</dbReference>
<comment type="pathway">
    <text evidence="2">Cofactor biosynthesis; riboflavin biosynthesis; 5-amino-6-(D-ribitylamino)uracil from GTP: step 2/4.</text>
</comment>
<dbReference type="STRING" id="227598.APY94_02450"/>
<dbReference type="InterPro" id="IPR004794">
    <property type="entry name" value="Eubact_RibD"/>
</dbReference>
<dbReference type="PANTHER" id="PTHR38011">
    <property type="entry name" value="DIHYDROFOLATE REDUCTASE FAMILY PROTEIN (AFU_ORTHOLOGUE AFUA_8G06820)"/>
    <property type="match status" value="1"/>
</dbReference>
<protein>
    <submittedName>
        <fullName evidence="12">Riboflavin deaminase</fullName>
    </submittedName>
</protein>
<dbReference type="Pfam" id="PF00383">
    <property type="entry name" value="dCMP_cyt_deam_1"/>
    <property type="match status" value="1"/>
</dbReference>
<evidence type="ECO:0000256" key="6">
    <source>
        <dbReference type="ARBA" id="ARBA00022801"/>
    </source>
</evidence>
<dbReference type="FunFam" id="3.40.140.10:FF:000025">
    <property type="entry name" value="Riboflavin biosynthesis protein RibD"/>
    <property type="match status" value="1"/>
</dbReference>
<keyword evidence="10" id="KW-0511">Multifunctional enzyme</keyword>
<evidence type="ECO:0000259" key="11">
    <source>
        <dbReference type="PROSITE" id="PS51747"/>
    </source>
</evidence>
<dbReference type="Gene3D" id="3.40.140.10">
    <property type="entry name" value="Cytidine Deaminase, domain 2"/>
    <property type="match status" value="1"/>
</dbReference>
<dbReference type="EMBL" id="LLYW01000007">
    <property type="protein sequence ID" value="KUH34340.1"/>
    <property type="molecule type" value="Genomic_DNA"/>
</dbReference>
<keyword evidence="6" id="KW-0378">Hydrolase</keyword>
<keyword evidence="5" id="KW-0479">Metal-binding</keyword>
<name>A0A100XZB0_9EURY</name>
<keyword evidence="7" id="KW-0862">Zinc</keyword>
<dbReference type="PANTHER" id="PTHR38011:SF7">
    <property type="entry name" value="2,5-DIAMINO-6-RIBOSYLAMINO-4(3H)-PYRIMIDINONE 5'-PHOSPHATE REDUCTASE"/>
    <property type="match status" value="1"/>
</dbReference>
<dbReference type="SUPFAM" id="SSF53597">
    <property type="entry name" value="Dihydrofolate reductase-like"/>
    <property type="match status" value="1"/>
</dbReference>
<dbReference type="PROSITE" id="PS00903">
    <property type="entry name" value="CYT_DCMP_DEAMINASES_1"/>
    <property type="match status" value="1"/>
</dbReference>
<dbReference type="GO" id="GO:0008270">
    <property type="term" value="F:zinc ion binding"/>
    <property type="evidence" value="ECO:0007669"/>
    <property type="project" value="InterPro"/>
</dbReference>
<accession>A0A100XZB0</accession>
<dbReference type="RefSeq" id="WP_058938135.1">
    <property type="nucleotide sequence ID" value="NZ_LLYW01000007.1"/>
</dbReference>
<dbReference type="InterPro" id="IPR002125">
    <property type="entry name" value="CMP_dCMP_dom"/>
</dbReference>
<dbReference type="OrthoDB" id="10178at2157"/>
<evidence type="ECO:0000256" key="8">
    <source>
        <dbReference type="ARBA" id="ARBA00022857"/>
    </source>
</evidence>
<evidence type="ECO:0000313" key="12">
    <source>
        <dbReference type="EMBL" id="KUH34340.1"/>
    </source>
</evidence>
<evidence type="ECO:0000256" key="7">
    <source>
        <dbReference type="ARBA" id="ARBA00022833"/>
    </source>
</evidence>
<evidence type="ECO:0000313" key="13">
    <source>
        <dbReference type="Proteomes" id="UP000053462"/>
    </source>
</evidence>
<dbReference type="Proteomes" id="UP000053462">
    <property type="component" value="Unassembled WGS sequence"/>
</dbReference>
<evidence type="ECO:0000256" key="5">
    <source>
        <dbReference type="ARBA" id="ARBA00022723"/>
    </source>
</evidence>
<organism evidence="12 13">
    <name type="scientific">Thermococcus celericrescens</name>
    <dbReference type="NCBI Taxonomy" id="227598"/>
    <lineage>
        <taxon>Archaea</taxon>
        <taxon>Methanobacteriati</taxon>
        <taxon>Methanobacteriota</taxon>
        <taxon>Thermococci</taxon>
        <taxon>Thermococcales</taxon>
        <taxon>Thermococcaceae</taxon>
        <taxon>Thermococcus</taxon>
    </lineage>
</organism>
<evidence type="ECO:0000256" key="4">
    <source>
        <dbReference type="ARBA" id="ARBA00022619"/>
    </source>
</evidence>